<evidence type="ECO:0000313" key="12">
    <source>
        <dbReference type="EMBL" id="KAJ5553427.1"/>
    </source>
</evidence>
<evidence type="ECO:0000256" key="8">
    <source>
        <dbReference type="ARBA" id="ARBA00022989"/>
    </source>
</evidence>
<evidence type="ECO:0000256" key="7">
    <source>
        <dbReference type="ARBA" id="ARBA00022927"/>
    </source>
</evidence>
<dbReference type="GO" id="GO:0005789">
    <property type="term" value="C:endoplasmic reticulum membrane"/>
    <property type="evidence" value="ECO:0007669"/>
    <property type="project" value="UniProtKB-SubCell"/>
</dbReference>
<comment type="similarity">
    <text evidence="2">Belongs to the USE1 family.</text>
</comment>
<proteinExistence type="inferred from homology"/>
<evidence type="ECO:0008006" key="14">
    <source>
        <dbReference type="Google" id="ProtNLM"/>
    </source>
</evidence>
<sequence length="305" mass="34118">MAVTAFPSLGESPDLTLLNAARLFTRLEHNLLSPGTELRTLRGSEFQRMRVAKNIEYARTLLSQLERSLPQLKSPDRRHEAQEELVRDRQLLKRMQAVLDEEETRANENNESEDVDAEWDELFATPLAETVTKAESQDGPMYIKSEEKVIEPATTSIPSSTAAPPTATAPPALRNRLNQKPPSPTDSAKASGNSTHKNEKEQALSTHRLEQEDLTSSLVSLASQLKASSQSFQATLENEKSVLDRAVTGMDKTSATMEAAGKRMGMLRKMSEGKGWWGRMMLYAWIFGLWVVAILIVYVLPKFRF</sequence>
<dbReference type="InterPro" id="IPR019150">
    <property type="entry name" value="Vesicle_transport_protein_Use1"/>
</dbReference>
<evidence type="ECO:0000256" key="3">
    <source>
        <dbReference type="ARBA" id="ARBA00022448"/>
    </source>
</evidence>
<keyword evidence="6" id="KW-0931">ER-Golgi transport</keyword>
<dbReference type="GO" id="GO:0015031">
    <property type="term" value="P:protein transport"/>
    <property type="evidence" value="ECO:0007669"/>
    <property type="project" value="UniProtKB-KW"/>
</dbReference>
<feature type="region of interest" description="Disordered" evidence="10">
    <location>
        <begin position="153"/>
        <end position="207"/>
    </location>
</feature>
<dbReference type="GO" id="GO:0006890">
    <property type="term" value="P:retrograde vesicle-mediated transport, Golgi to endoplasmic reticulum"/>
    <property type="evidence" value="ECO:0007669"/>
    <property type="project" value="TreeGrafter"/>
</dbReference>
<dbReference type="PANTHER" id="PTHR13050:SF7">
    <property type="entry name" value="VESICLE TRANSPORT PROTEIN USE1"/>
    <property type="match status" value="1"/>
</dbReference>
<protein>
    <recommendedName>
        <fullName evidence="14">Synaptobrevin</fullName>
    </recommendedName>
</protein>
<name>A0AAD6D4C8_9EURO</name>
<dbReference type="Proteomes" id="UP001220324">
    <property type="component" value="Unassembled WGS sequence"/>
</dbReference>
<feature type="compositionally biased region" description="Basic and acidic residues" evidence="10">
    <location>
        <begin position="196"/>
        <end position="207"/>
    </location>
</feature>
<evidence type="ECO:0000313" key="13">
    <source>
        <dbReference type="Proteomes" id="UP001220324"/>
    </source>
</evidence>
<evidence type="ECO:0000256" key="2">
    <source>
        <dbReference type="ARBA" id="ARBA00007891"/>
    </source>
</evidence>
<keyword evidence="8 11" id="KW-1133">Transmembrane helix</keyword>
<keyword evidence="9 11" id="KW-0472">Membrane</keyword>
<dbReference type="GO" id="GO:0005484">
    <property type="term" value="F:SNAP receptor activity"/>
    <property type="evidence" value="ECO:0007669"/>
    <property type="project" value="TreeGrafter"/>
</dbReference>
<accession>A0AAD6D4C8</accession>
<keyword evidence="13" id="KW-1185">Reference proteome</keyword>
<dbReference type="GO" id="GO:0031201">
    <property type="term" value="C:SNARE complex"/>
    <property type="evidence" value="ECO:0007669"/>
    <property type="project" value="TreeGrafter"/>
</dbReference>
<comment type="subcellular location">
    <subcellularLocation>
        <location evidence="1">Endoplasmic reticulum membrane</location>
        <topology evidence="1">Single-pass type IV membrane protein</topology>
    </subcellularLocation>
</comment>
<organism evidence="12 13">
    <name type="scientific">Penicillium frequentans</name>
    <dbReference type="NCBI Taxonomy" id="3151616"/>
    <lineage>
        <taxon>Eukaryota</taxon>
        <taxon>Fungi</taxon>
        <taxon>Dikarya</taxon>
        <taxon>Ascomycota</taxon>
        <taxon>Pezizomycotina</taxon>
        <taxon>Eurotiomycetes</taxon>
        <taxon>Eurotiomycetidae</taxon>
        <taxon>Eurotiales</taxon>
        <taxon>Aspergillaceae</taxon>
        <taxon>Penicillium</taxon>
    </lineage>
</organism>
<dbReference type="AlphaFoldDB" id="A0AAD6D4C8"/>
<evidence type="ECO:0000256" key="5">
    <source>
        <dbReference type="ARBA" id="ARBA00022824"/>
    </source>
</evidence>
<reference evidence="12 13" key="1">
    <citation type="journal article" date="2023" name="IMA Fungus">
        <title>Comparative genomic study of the Penicillium genus elucidates a diverse pangenome and 15 lateral gene transfer events.</title>
        <authorList>
            <person name="Petersen C."/>
            <person name="Sorensen T."/>
            <person name="Nielsen M.R."/>
            <person name="Sondergaard T.E."/>
            <person name="Sorensen J.L."/>
            <person name="Fitzpatrick D.A."/>
            <person name="Frisvad J.C."/>
            <person name="Nielsen K.L."/>
        </authorList>
    </citation>
    <scope>NUCLEOTIDE SEQUENCE [LARGE SCALE GENOMIC DNA]</scope>
    <source>
        <strain evidence="12 13">IBT 35679</strain>
    </source>
</reference>
<feature type="transmembrane region" description="Helical" evidence="11">
    <location>
        <begin position="276"/>
        <end position="300"/>
    </location>
</feature>
<keyword evidence="4 11" id="KW-0812">Transmembrane</keyword>
<keyword evidence="3" id="KW-0813">Transport</keyword>
<gene>
    <name evidence="12" type="ORF">N7494_002805</name>
</gene>
<evidence type="ECO:0000256" key="11">
    <source>
        <dbReference type="SAM" id="Phobius"/>
    </source>
</evidence>
<evidence type="ECO:0000256" key="1">
    <source>
        <dbReference type="ARBA" id="ARBA00004163"/>
    </source>
</evidence>
<comment type="caution">
    <text evidence="12">The sequence shown here is derived from an EMBL/GenBank/DDBJ whole genome shotgun (WGS) entry which is preliminary data.</text>
</comment>
<evidence type="ECO:0000256" key="4">
    <source>
        <dbReference type="ARBA" id="ARBA00022692"/>
    </source>
</evidence>
<evidence type="ECO:0000256" key="9">
    <source>
        <dbReference type="ARBA" id="ARBA00023136"/>
    </source>
</evidence>
<dbReference type="PANTHER" id="PTHR13050">
    <property type="entry name" value="USE1-LIKE PROTEIN"/>
    <property type="match status" value="1"/>
</dbReference>
<keyword evidence="7" id="KW-0653">Protein transport</keyword>
<dbReference type="EMBL" id="JAQIZZ010000002">
    <property type="protein sequence ID" value="KAJ5553427.1"/>
    <property type="molecule type" value="Genomic_DNA"/>
</dbReference>
<feature type="compositionally biased region" description="Low complexity" evidence="10">
    <location>
        <begin position="153"/>
        <end position="172"/>
    </location>
</feature>
<feature type="compositionally biased region" description="Polar residues" evidence="10">
    <location>
        <begin position="176"/>
        <end position="195"/>
    </location>
</feature>
<keyword evidence="5" id="KW-0256">Endoplasmic reticulum</keyword>
<evidence type="ECO:0000256" key="6">
    <source>
        <dbReference type="ARBA" id="ARBA00022892"/>
    </source>
</evidence>
<evidence type="ECO:0000256" key="10">
    <source>
        <dbReference type="SAM" id="MobiDB-lite"/>
    </source>
</evidence>